<gene>
    <name evidence="2" type="ORF">DEBURN_LOCUS11866</name>
</gene>
<reference evidence="2" key="1">
    <citation type="submission" date="2021-06" db="EMBL/GenBank/DDBJ databases">
        <authorList>
            <person name="Kallberg Y."/>
            <person name="Tangrot J."/>
            <person name="Rosling A."/>
        </authorList>
    </citation>
    <scope>NUCLEOTIDE SEQUENCE</scope>
    <source>
        <strain evidence="2">AZ414A</strain>
    </source>
</reference>
<comment type="caution">
    <text evidence="2">The sequence shown here is derived from an EMBL/GenBank/DDBJ whole genome shotgun (WGS) entry which is preliminary data.</text>
</comment>
<dbReference type="AlphaFoldDB" id="A0A9N9HC50"/>
<evidence type="ECO:0000313" key="3">
    <source>
        <dbReference type="Proteomes" id="UP000789706"/>
    </source>
</evidence>
<proteinExistence type="predicted"/>
<feature type="region of interest" description="Disordered" evidence="1">
    <location>
        <begin position="1"/>
        <end position="35"/>
    </location>
</feature>
<evidence type="ECO:0000313" key="2">
    <source>
        <dbReference type="EMBL" id="CAG8664329.1"/>
    </source>
</evidence>
<dbReference type="EMBL" id="CAJVPK010009001">
    <property type="protein sequence ID" value="CAG8664329.1"/>
    <property type="molecule type" value="Genomic_DNA"/>
</dbReference>
<feature type="compositionally biased region" description="Low complexity" evidence="1">
    <location>
        <begin position="10"/>
        <end position="21"/>
    </location>
</feature>
<dbReference type="OrthoDB" id="2436976at2759"/>
<name>A0A9N9HC50_9GLOM</name>
<protein>
    <submittedName>
        <fullName evidence="2">10338_t:CDS:1</fullName>
    </submittedName>
</protein>
<evidence type="ECO:0000256" key="1">
    <source>
        <dbReference type="SAM" id="MobiDB-lite"/>
    </source>
</evidence>
<keyword evidence="3" id="KW-1185">Reference proteome</keyword>
<organism evidence="2 3">
    <name type="scientific">Diversispora eburnea</name>
    <dbReference type="NCBI Taxonomy" id="1213867"/>
    <lineage>
        <taxon>Eukaryota</taxon>
        <taxon>Fungi</taxon>
        <taxon>Fungi incertae sedis</taxon>
        <taxon>Mucoromycota</taxon>
        <taxon>Glomeromycotina</taxon>
        <taxon>Glomeromycetes</taxon>
        <taxon>Diversisporales</taxon>
        <taxon>Diversisporaceae</taxon>
        <taxon>Diversispora</taxon>
    </lineage>
</organism>
<sequence length="75" mass="8507">MKNSNDTPVSNISDNTSNSDIAPEQIENSFNNTPNSDSYWEKYSQFFISPIPIGTLSSSEEKEINEFLELENKKT</sequence>
<accession>A0A9N9HC50</accession>
<feature type="non-terminal residue" evidence="2">
    <location>
        <position position="75"/>
    </location>
</feature>
<feature type="compositionally biased region" description="Polar residues" evidence="1">
    <location>
        <begin position="26"/>
        <end position="35"/>
    </location>
</feature>
<dbReference type="Proteomes" id="UP000789706">
    <property type="component" value="Unassembled WGS sequence"/>
</dbReference>